<comment type="caution">
    <text evidence="1">The sequence shown here is derived from an EMBL/GenBank/DDBJ whole genome shotgun (WGS) entry which is preliminary data.</text>
</comment>
<dbReference type="RefSeq" id="WP_096444311.1">
    <property type="nucleotide sequence ID" value="NZ_NWTN01000035.1"/>
</dbReference>
<reference evidence="1 2" key="2">
    <citation type="submission" date="2018-03" db="EMBL/GenBank/DDBJ databases">
        <title>Genetic Diversity and Phenotypic Plasticity of AHL Mediated Quorum Sensing in Environmental Strains of Vibrio mediterranei.</title>
        <authorList>
            <person name="Lantoine F."/>
            <person name="Vouve F."/>
        </authorList>
    </citation>
    <scope>NUCLEOTIDE SEQUENCE [LARGE SCALE GENOMIC DNA]</scope>
    <source>
        <strain evidence="1 2">17LN0615E</strain>
    </source>
</reference>
<accession>A0ABX5D5A0</accession>
<dbReference type="EMBL" id="NWTN01000035">
    <property type="protein sequence ID" value="PRQ64774.1"/>
    <property type="molecule type" value="Genomic_DNA"/>
</dbReference>
<organism evidence="1 2">
    <name type="scientific">Vibrio mediterranei</name>
    <dbReference type="NCBI Taxonomy" id="689"/>
    <lineage>
        <taxon>Bacteria</taxon>
        <taxon>Pseudomonadati</taxon>
        <taxon>Pseudomonadota</taxon>
        <taxon>Gammaproteobacteria</taxon>
        <taxon>Vibrionales</taxon>
        <taxon>Vibrionaceae</taxon>
        <taxon>Vibrio</taxon>
    </lineage>
</organism>
<reference evidence="1 2" key="1">
    <citation type="submission" date="2017-09" db="EMBL/GenBank/DDBJ databases">
        <authorList>
            <person name="Girard L."/>
            <person name="Lami R."/>
            <person name="Suzuki M."/>
            <person name="Baudart J."/>
        </authorList>
    </citation>
    <scope>NUCLEOTIDE SEQUENCE [LARGE SCALE GENOMIC DNA]</scope>
    <source>
        <strain evidence="1 2">17LN0615E</strain>
    </source>
</reference>
<proteinExistence type="predicted"/>
<protein>
    <submittedName>
        <fullName evidence="1">Uncharacterized protein</fullName>
    </submittedName>
</protein>
<name>A0ABX5D5A0_9VIBR</name>
<gene>
    <name evidence="1" type="ORF">COR51_25670</name>
</gene>
<keyword evidence="2" id="KW-1185">Reference proteome</keyword>
<evidence type="ECO:0000313" key="1">
    <source>
        <dbReference type="EMBL" id="PRQ64774.1"/>
    </source>
</evidence>
<evidence type="ECO:0000313" key="2">
    <source>
        <dbReference type="Proteomes" id="UP000238163"/>
    </source>
</evidence>
<sequence length="162" mass="18259">MFSSQTHHQTTNPGTCTEVLLTGRRQLRSLKQKGREARPAMSLSQAFKKVRQLKVLSDQKRAEKRLAIDALKASGLYQEISECLPEQRVLSTEDIDSLHHRLATTTALHDWSWFVVGSALFQGVVMFSCFKTVTPALLLKSTADGFELQSFHFDFSTQQLMG</sequence>
<dbReference type="Proteomes" id="UP000238163">
    <property type="component" value="Unassembled WGS sequence"/>
</dbReference>